<feature type="region of interest" description="Disordered" evidence="9">
    <location>
        <begin position="765"/>
        <end position="794"/>
    </location>
</feature>
<keyword evidence="1" id="KW-0493">Microtubule</keyword>
<feature type="region of interest" description="Disordered" evidence="9">
    <location>
        <begin position="1"/>
        <end position="69"/>
    </location>
</feature>
<feature type="coiled-coil region" evidence="8">
    <location>
        <begin position="653"/>
        <end position="687"/>
    </location>
</feature>
<keyword evidence="3 7" id="KW-0067">ATP-binding</keyword>
<evidence type="ECO:0000256" key="2">
    <source>
        <dbReference type="ARBA" id="ARBA00022741"/>
    </source>
</evidence>
<evidence type="ECO:0000256" key="5">
    <source>
        <dbReference type="ARBA" id="ARBA00023175"/>
    </source>
</evidence>
<dbReference type="AlphaFoldDB" id="A0A976FPZ8"/>
<gene>
    <name evidence="11" type="ORF">CCR75_004227</name>
</gene>
<dbReference type="PROSITE" id="PS50067">
    <property type="entry name" value="KINESIN_MOTOR_2"/>
    <property type="match status" value="1"/>
</dbReference>
<accession>A0A976FPZ8</accession>
<dbReference type="CDD" id="cd00106">
    <property type="entry name" value="KISc"/>
    <property type="match status" value="1"/>
</dbReference>
<evidence type="ECO:0000259" key="10">
    <source>
        <dbReference type="PROSITE" id="PS50067"/>
    </source>
</evidence>
<keyword evidence="4 8" id="KW-0175">Coiled coil</keyword>
<feature type="domain" description="Kinesin motor" evidence="10">
    <location>
        <begin position="96"/>
        <end position="448"/>
    </location>
</feature>
<keyword evidence="5 7" id="KW-0505">Motor protein</keyword>
<feature type="binding site" evidence="7">
    <location>
        <begin position="175"/>
        <end position="182"/>
    </location>
    <ligand>
        <name>ATP</name>
        <dbReference type="ChEBI" id="CHEBI:30616"/>
    </ligand>
</feature>
<comment type="caution">
    <text evidence="11">The sequence shown here is derived from an EMBL/GenBank/DDBJ whole genome shotgun (WGS) entry which is preliminary data.</text>
</comment>
<dbReference type="OrthoDB" id="3176171at2759"/>
<evidence type="ECO:0000256" key="4">
    <source>
        <dbReference type="ARBA" id="ARBA00023054"/>
    </source>
</evidence>
<dbReference type="GO" id="GO:0007018">
    <property type="term" value="P:microtubule-based movement"/>
    <property type="evidence" value="ECO:0007669"/>
    <property type="project" value="InterPro"/>
</dbReference>
<dbReference type="Pfam" id="PF00225">
    <property type="entry name" value="Kinesin"/>
    <property type="match status" value="1"/>
</dbReference>
<dbReference type="EMBL" id="SHOA02000001">
    <property type="protein sequence ID" value="TDH70731.1"/>
    <property type="molecule type" value="Genomic_DNA"/>
</dbReference>
<dbReference type="FunFam" id="3.40.850.10:FF:000257">
    <property type="entry name" value="Kinesin-like protein"/>
    <property type="match status" value="1"/>
</dbReference>
<evidence type="ECO:0000256" key="8">
    <source>
        <dbReference type="SAM" id="Coils"/>
    </source>
</evidence>
<proteinExistence type="inferred from homology"/>
<dbReference type="PRINTS" id="PR00380">
    <property type="entry name" value="KINESINHEAVY"/>
</dbReference>
<dbReference type="GeneID" id="94347985"/>
<dbReference type="InterPro" id="IPR036961">
    <property type="entry name" value="Kinesin_motor_dom_sf"/>
</dbReference>
<dbReference type="PANTHER" id="PTHR37739:SF8">
    <property type="entry name" value="KINESIN-LIKE PROTEIN KIN-12D"/>
    <property type="match status" value="1"/>
</dbReference>
<dbReference type="RefSeq" id="XP_067820230.1">
    <property type="nucleotide sequence ID" value="XM_067962314.1"/>
</dbReference>
<dbReference type="InterPro" id="IPR027417">
    <property type="entry name" value="P-loop_NTPase"/>
</dbReference>
<dbReference type="Proteomes" id="UP000294530">
    <property type="component" value="Unassembled WGS sequence"/>
</dbReference>
<dbReference type="SUPFAM" id="SSF52540">
    <property type="entry name" value="P-loop containing nucleoside triphosphate hydrolases"/>
    <property type="match status" value="1"/>
</dbReference>
<feature type="compositionally biased region" description="Polar residues" evidence="9">
    <location>
        <begin position="32"/>
        <end position="59"/>
    </location>
</feature>
<sequence>MPFPSSRIPGPSGRPSSKPSFLVPPTVGPGERNTSAASRIQSPVPQRLTKSLQRPLQQPRNRKKVYETSVSVTKPQSFLAVPSVDPSSNADAQSNNIRVMLRIRPSSGKDGKKAVEVAPDQRGVTLAPLSQQEKRFGFDWVFAESCEQDDIFQNAGRVAVENTIKGYNGSIFAYGQTGSGKTFTMLGASTADVHELRLSPLRGLTPRILEHLFVRLAALAQEHNASFCNEHESEQVFVYTLACSYLEIYNEKVFDLLEPRGSMAAQQPKSLREDRNKEVYVDQLREVPVKSMEDALILLQQGSQNRHISSTDMNRESSRSHAVFTVKLVLEERTSAGVKRTRRSCLHLVDLAGSEKQRQTRVQGKRLKEAAQINKSLSALGNVIMALVDVCNGHKRHVHYRDSKLTFLLRDALGGNAITSIVATIASEEKFFTETLSTLKFAQRAKFIKNNAVQNEDSDSLVPVLKEQIEKLLQEIATLRATAINSTSVDGALVANMLNNGQQVEAVISVESKAQAREKKKQNRWEPALEMMQKLLQASGAMAQVDLSELNEDERMQQERDVALMRCDRLELLLYRMICRFEEYKEVTFDPNRNKYGRLPQRKPSKMLAPRISMLPTPKRFGGAVRSHHQDNQEYFKDDEVSAVARVAAEKRERELQKVVAEQKHQIEELLQRSQEAEAENDLLRHELCELLEWKAFVEDEHQRASETPLVDSAQGIEGEEVDTPILEASTVPSEEMQGMQELLNVYRSLFDDVTELMYTKRPMLCSPPSPKSGSSVITDSNSTTYASGDEDEAGDDCFSIDGFNASEDGDAGVNDTYREARRVNALSSRLGRKLDQYQDAIQRLEKELITTQDELETSSAATKFAEFQLQQLRSLTADEETKETLELQKKLEDLEDIMRSQRDQLALALNGKVTEDALA</sequence>
<dbReference type="SMART" id="SM00129">
    <property type="entry name" value="KISc"/>
    <property type="match status" value="1"/>
</dbReference>
<evidence type="ECO:0000256" key="1">
    <source>
        <dbReference type="ARBA" id="ARBA00022701"/>
    </source>
</evidence>
<dbReference type="GO" id="GO:0003777">
    <property type="term" value="F:microtubule motor activity"/>
    <property type="evidence" value="ECO:0007669"/>
    <property type="project" value="InterPro"/>
</dbReference>
<protein>
    <recommendedName>
        <fullName evidence="10">Kinesin motor domain-containing protein</fullName>
    </recommendedName>
</protein>
<evidence type="ECO:0000256" key="7">
    <source>
        <dbReference type="PROSITE-ProRule" id="PRU00283"/>
    </source>
</evidence>
<comment type="similarity">
    <text evidence="6">Belongs to the TRAFAC class myosin-kinesin ATPase superfamily. Kinesin family. KIN-12 subfamily.</text>
</comment>
<feature type="compositionally biased region" description="Polar residues" evidence="9">
    <location>
        <begin position="772"/>
        <end position="787"/>
    </location>
</feature>
<dbReference type="InterPro" id="IPR001752">
    <property type="entry name" value="Kinesin_motor_dom"/>
</dbReference>
<keyword evidence="12" id="KW-1185">Reference proteome</keyword>
<feature type="compositionally biased region" description="Low complexity" evidence="9">
    <location>
        <begin position="1"/>
        <end position="21"/>
    </location>
</feature>
<dbReference type="PANTHER" id="PTHR37739">
    <property type="entry name" value="KINESIN-LIKE PROTEIN KIN-12D"/>
    <property type="match status" value="1"/>
</dbReference>
<name>A0A976FPZ8_BRELC</name>
<evidence type="ECO:0000313" key="11">
    <source>
        <dbReference type="EMBL" id="TDH70731.1"/>
    </source>
</evidence>
<dbReference type="InterPro" id="IPR044986">
    <property type="entry name" value="KIF15/KIN-12"/>
</dbReference>
<keyword evidence="2 7" id="KW-0547">Nucleotide-binding</keyword>
<dbReference type="GO" id="GO:0008017">
    <property type="term" value="F:microtubule binding"/>
    <property type="evidence" value="ECO:0007669"/>
    <property type="project" value="InterPro"/>
</dbReference>
<dbReference type="GO" id="GO:0005524">
    <property type="term" value="F:ATP binding"/>
    <property type="evidence" value="ECO:0007669"/>
    <property type="project" value="UniProtKB-UniRule"/>
</dbReference>
<evidence type="ECO:0000256" key="9">
    <source>
        <dbReference type="SAM" id="MobiDB-lite"/>
    </source>
</evidence>
<dbReference type="Gene3D" id="3.40.850.10">
    <property type="entry name" value="Kinesin motor domain"/>
    <property type="match status" value="1"/>
</dbReference>
<feature type="coiled-coil region" evidence="8">
    <location>
        <begin position="828"/>
        <end position="905"/>
    </location>
</feature>
<organism evidence="11 12">
    <name type="scientific">Bremia lactucae</name>
    <name type="common">Lettuce downy mildew</name>
    <dbReference type="NCBI Taxonomy" id="4779"/>
    <lineage>
        <taxon>Eukaryota</taxon>
        <taxon>Sar</taxon>
        <taxon>Stramenopiles</taxon>
        <taxon>Oomycota</taxon>
        <taxon>Peronosporomycetes</taxon>
        <taxon>Peronosporales</taxon>
        <taxon>Peronosporaceae</taxon>
        <taxon>Bremia</taxon>
    </lineage>
</organism>
<dbReference type="KEGG" id="blac:94347985"/>
<dbReference type="GO" id="GO:0005874">
    <property type="term" value="C:microtubule"/>
    <property type="evidence" value="ECO:0007669"/>
    <property type="project" value="UniProtKB-KW"/>
</dbReference>
<reference evidence="11 12" key="1">
    <citation type="journal article" date="2021" name="Genome Biol.">
        <title>AFLAP: assembly-free linkage analysis pipeline using k-mers from genome sequencing data.</title>
        <authorList>
            <person name="Fletcher K."/>
            <person name="Zhang L."/>
            <person name="Gil J."/>
            <person name="Han R."/>
            <person name="Cavanaugh K."/>
            <person name="Michelmore R."/>
        </authorList>
    </citation>
    <scope>NUCLEOTIDE SEQUENCE [LARGE SCALE GENOMIC DNA]</scope>
    <source>
        <strain evidence="11 12">SF5</strain>
    </source>
</reference>
<evidence type="ECO:0000256" key="3">
    <source>
        <dbReference type="ARBA" id="ARBA00022840"/>
    </source>
</evidence>
<evidence type="ECO:0000313" key="12">
    <source>
        <dbReference type="Proteomes" id="UP000294530"/>
    </source>
</evidence>
<evidence type="ECO:0000256" key="6">
    <source>
        <dbReference type="ARBA" id="ARBA00034488"/>
    </source>
</evidence>